<keyword evidence="8" id="KW-1015">Disulfide bond</keyword>
<dbReference type="PANTHER" id="PTHR22912">
    <property type="entry name" value="DISULFIDE OXIDOREDUCTASE"/>
    <property type="match status" value="1"/>
</dbReference>
<dbReference type="PANTHER" id="PTHR22912:SF151">
    <property type="entry name" value="DIHYDROLIPOYL DEHYDROGENASE, MITOCHONDRIAL"/>
    <property type="match status" value="1"/>
</dbReference>
<dbReference type="InterPro" id="IPR006258">
    <property type="entry name" value="Lipoamide_DH"/>
</dbReference>
<evidence type="ECO:0000256" key="12">
    <source>
        <dbReference type="PIRSR" id="PIRSR000350-3"/>
    </source>
</evidence>
<feature type="disulfide bond" description="Redox-active" evidence="13">
    <location>
        <begin position="43"/>
        <end position="48"/>
    </location>
</feature>
<dbReference type="PRINTS" id="PR00368">
    <property type="entry name" value="FADPNR"/>
</dbReference>
<dbReference type="Proteomes" id="UP000663720">
    <property type="component" value="Chromosome"/>
</dbReference>
<dbReference type="GO" id="GO:0005737">
    <property type="term" value="C:cytoplasm"/>
    <property type="evidence" value="ECO:0007669"/>
    <property type="project" value="UniProtKB-ARBA"/>
</dbReference>
<dbReference type="PIRSF" id="PIRSF000350">
    <property type="entry name" value="Mercury_reductase_MerA"/>
    <property type="match status" value="1"/>
</dbReference>
<dbReference type="EC" id="1.8.1.4" evidence="2 14"/>
<keyword evidence="7 12" id="KW-0520">NAD</keyword>
<evidence type="ECO:0000313" key="17">
    <source>
        <dbReference type="EMBL" id="QTA78595.1"/>
    </source>
</evidence>
<reference evidence="17" key="1">
    <citation type="journal article" date="2021" name="Microb. Physiol.">
        <title>Proteogenomic Insights into the Physiology of Marine, Sulfate-Reducing, Filamentous Desulfonema limicola and Desulfonema magnum.</title>
        <authorList>
            <person name="Schnaars V."/>
            <person name="Wohlbrand L."/>
            <person name="Scheve S."/>
            <person name="Hinrichs C."/>
            <person name="Reinhardt R."/>
            <person name="Rabus R."/>
        </authorList>
    </citation>
    <scope>NUCLEOTIDE SEQUENCE</scope>
    <source>
        <strain evidence="17">5ac10</strain>
    </source>
</reference>
<evidence type="ECO:0000259" key="15">
    <source>
        <dbReference type="Pfam" id="PF02852"/>
    </source>
</evidence>
<dbReference type="InterPro" id="IPR016156">
    <property type="entry name" value="FAD/NAD-linked_Rdtase_dimer_sf"/>
</dbReference>
<dbReference type="FunFam" id="3.30.390.30:FF:000001">
    <property type="entry name" value="Dihydrolipoyl dehydrogenase"/>
    <property type="match status" value="1"/>
</dbReference>
<feature type="binding site" evidence="12">
    <location>
        <position position="52"/>
    </location>
    <ligand>
        <name>FAD</name>
        <dbReference type="ChEBI" id="CHEBI:57692"/>
    </ligand>
</feature>
<feature type="binding site" evidence="12">
    <location>
        <position position="271"/>
    </location>
    <ligand>
        <name>NAD(+)</name>
        <dbReference type="ChEBI" id="CHEBI:57540"/>
    </ligand>
</feature>
<keyword evidence="12" id="KW-0547">Nucleotide-binding</keyword>
<evidence type="ECO:0000256" key="7">
    <source>
        <dbReference type="ARBA" id="ARBA00023027"/>
    </source>
</evidence>
<evidence type="ECO:0000256" key="2">
    <source>
        <dbReference type="ARBA" id="ARBA00012608"/>
    </source>
</evidence>
<dbReference type="Gene3D" id="3.30.390.30">
    <property type="match status" value="1"/>
</dbReference>
<evidence type="ECO:0000256" key="4">
    <source>
        <dbReference type="ARBA" id="ARBA00022630"/>
    </source>
</evidence>
<dbReference type="GO" id="GO:0050660">
    <property type="term" value="F:flavin adenine dinucleotide binding"/>
    <property type="evidence" value="ECO:0007669"/>
    <property type="project" value="InterPro"/>
</dbReference>
<dbReference type="KEGG" id="dli:dnl_08190"/>
<evidence type="ECO:0000256" key="3">
    <source>
        <dbReference type="ARBA" id="ARBA00016961"/>
    </source>
</evidence>
<comment type="catalytic activity">
    <reaction evidence="10 14">
        <text>N(6)-[(R)-dihydrolipoyl]-L-lysyl-[protein] + NAD(+) = N(6)-[(R)-lipoyl]-L-lysyl-[protein] + NADH + H(+)</text>
        <dbReference type="Rhea" id="RHEA:15045"/>
        <dbReference type="Rhea" id="RHEA-COMP:10474"/>
        <dbReference type="Rhea" id="RHEA-COMP:10475"/>
        <dbReference type="ChEBI" id="CHEBI:15378"/>
        <dbReference type="ChEBI" id="CHEBI:57540"/>
        <dbReference type="ChEBI" id="CHEBI:57945"/>
        <dbReference type="ChEBI" id="CHEBI:83099"/>
        <dbReference type="ChEBI" id="CHEBI:83100"/>
        <dbReference type="EC" id="1.8.1.4"/>
    </reaction>
</comment>
<dbReference type="RefSeq" id="WP_207690427.1">
    <property type="nucleotide sequence ID" value="NZ_CP061799.1"/>
</dbReference>
<dbReference type="InterPro" id="IPR004099">
    <property type="entry name" value="Pyr_nucl-diS_OxRdtase_dimer"/>
</dbReference>
<comment type="miscellaneous">
    <text evidence="14">The active site is a redox-active disulfide bond.</text>
</comment>
<dbReference type="FunFam" id="3.50.50.60:FF:000001">
    <property type="entry name" value="Dihydrolipoyl dehydrogenase, mitochondrial"/>
    <property type="match status" value="1"/>
</dbReference>
<evidence type="ECO:0000256" key="9">
    <source>
        <dbReference type="ARBA" id="ARBA00023284"/>
    </source>
</evidence>
<dbReference type="Pfam" id="PF02852">
    <property type="entry name" value="Pyr_redox_dim"/>
    <property type="match status" value="1"/>
</dbReference>
<dbReference type="NCBIfam" id="TIGR01350">
    <property type="entry name" value="lipoamide_DH"/>
    <property type="match status" value="1"/>
</dbReference>
<dbReference type="PROSITE" id="PS00076">
    <property type="entry name" value="PYRIDINE_REDOX_1"/>
    <property type="match status" value="1"/>
</dbReference>
<feature type="binding site" evidence="12">
    <location>
        <begin position="144"/>
        <end position="146"/>
    </location>
    <ligand>
        <name>FAD</name>
        <dbReference type="ChEBI" id="CHEBI:57692"/>
    </ligand>
</feature>
<dbReference type="SUPFAM" id="SSF55424">
    <property type="entry name" value="FAD/NAD-linked reductases, dimerisation (C-terminal) domain"/>
    <property type="match status" value="1"/>
</dbReference>
<comment type="cofactor">
    <cofactor evidence="12 14">
        <name>FAD</name>
        <dbReference type="ChEBI" id="CHEBI:57692"/>
    </cofactor>
    <text evidence="12 14">Binds 1 FAD per subunit.</text>
</comment>
<dbReference type="EMBL" id="CP061799">
    <property type="protein sequence ID" value="QTA78595.1"/>
    <property type="molecule type" value="Genomic_DNA"/>
</dbReference>
<dbReference type="AlphaFoldDB" id="A0A975B4E2"/>
<keyword evidence="18" id="KW-1185">Reference proteome</keyword>
<feature type="binding site" evidence="12">
    <location>
        <position position="313"/>
    </location>
    <ligand>
        <name>FAD</name>
        <dbReference type="ChEBI" id="CHEBI:57692"/>
    </ligand>
</feature>
<feature type="binding site" evidence="12">
    <location>
        <begin position="181"/>
        <end position="188"/>
    </location>
    <ligand>
        <name>NAD(+)</name>
        <dbReference type="ChEBI" id="CHEBI:57540"/>
    </ligand>
</feature>
<dbReference type="SUPFAM" id="SSF51905">
    <property type="entry name" value="FAD/NAD(P)-binding domain"/>
    <property type="match status" value="1"/>
</dbReference>
<name>A0A975B4E2_9BACT</name>
<dbReference type="InterPro" id="IPR036188">
    <property type="entry name" value="FAD/NAD-bd_sf"/>
</dbReference>
<dbReference type="InterPro" id="IPR012999">
    <property type="entry name" value="Pyr_OxRdtase_I_AS"/>
</dbReference>
<keyword evidence="4 14" id="KW-0285">Flavoprotein</keyword>
<feature type="domain" description="FAD/NAD(P)-binding" evidence="16">
    <location>
        <begin position="5"/>
        <end position="328"/>
    </location>
</feature>
<dbReference type="GO" id="GO:0006103">
    <property type="term" value="P:2-oxoglutarate metabolic process"/>
    <property type="evidence" value="ECO:0007669"/>
    <property type="project" value="TreeGrafter"/>
</dbReference>
<dbReference type="Gene3D" id="3.50.50.60">
    <property type="entry name" value="FAD/NAD(P)-binding domain"/>
    <property type="match status" value="2"/>
</dbReference>
<gene>
    <name evidence="17" type="primary">lpdA</name>
    <name evidence="17" type="ORF">dnl_08190</name>
</gene>
<evidence type="ECO:0000256" key="14">
    <source>
        <dbReference type="RuleBase" id="RU003692"/>
    </source>
</evidence>
<dbReference type="PRINTS" id="PR00411">
    <property type="entry name" value="PNDRDTASEI"/>
</dbReference>
<evidence type="ECO:0000259" key="16">
    <source>
        <dbReference type="Pfam" id="PF07992"/>
    </source>
</evidence>
<keyword evidence="5 12" id="KW-0274">FAD</keyword>
<evidence type="ECO:0000313" key="18">
    <source>
        <dbReference type="Proteomes" id="UP000663720"/>
    </source>
</evidence>
<comment type="similarity">
    <text evidence="1 14">Belongs to the class-I pyridine nucleotide-disulfide oxidoreductase family.</text>
</comment>
<dbReference type="GO" id="GO:0004148">
    <property type="term" value="F:dihydrolipoyl dehydrogenase (NADH) activity"/>
    <property type="evidence" value="ECO:0007669"/>
    <property type="project" value="UniProtKB-EC"/>
</dbReference>
<proteinExistence type="inferred from homology"/>
<feature type="active site" description="Proton acceptor" evidence="11">
    <location>
        <position position="445"/>
    </location>
</feature>
<evidence type="ECO:0000256" key="13">
    <source>
        <dbReference type="PIRSR" id="PIRSR000350-4"/>
    </source>
</evidence>
<evidence type="ECO:0000256" key="1">
    <source>
        <dbReference type="ARBA" id="ARBA00007532"/>
    </source>
</evidence>
<protein>
    <recommendedName>
        <fullName evidence="3 14">Dihydrolipoyl dehydrogenase</fullName>
        <ecNumber evidence="2 14">1.8.1.4</ecNumber>
    </recommendedName>
</protein>
<dbReference type="Pfam" id="PF07992">
    <property type="entry name" value="Pyr_redox_2"/>
    <property type="match status" value="1"/>
</dbReference>
<evidence type="ECO:0000256" key="6">
    <source>
        <dbReference type="ARBA" id="ARBA00023002"/>
    </source>
</evidence>
<evidence type="ECO:0000256" key="11">
    <source>
        <dbReference type="PIRSR" id="PIRSR000350-2"/>
    </source>
</evidence>
<dbReference type="InterPro" id="IPR050151">
    <property type="entry name" value="Class-I_Pyr_Nuc-Dis_Oxidored"/>
</dbReference>
<evidence type="ECO:0000256" key="5">
    <source>
        <dbReference type="ARBA" id="ARBA00022827"/>
    </source>
</evidence>
<sequence length="462" mass="49396">MDKKYDLVIIGSGPGGYVAALKAAELGFKTACVEKSKTLGGVCLNVGCIPSKALLDSSEHYFQAKEKFADHGIITGNISLDLKTMMGRKEKVVADLTDQLRKLLENNKIDIVQGTGTIKGENQVEVVQESDTLKLNAKNILLATGSIPAAVPGLEFDGQHIISSTEALSFEKVPGHLCIVGGGFIGLELGSVWARLGAEVTIIEMLPRIAGTLDGQIIRTLERILKKQGLDFKLNTRVTSADIADRNIKVSFETKGENSTLECDKLLVAVGRRPMTLGLGLEDMGIKTDKKTGHIIVDSQYRTNIPSIYAIGDLIPGPALAHKASAEGSAAVENMAGLSGDVNYNTMPSVVYTWPEAGCVGITKEQAKEQKIPHKIGSFPFGGTGRARCMGETDGFVKIISHSKTDRVLGVHILGPRASDLIAECVLAMEFGASSEDIARTVHSHPTFSEAVMEAAMSAWKH</sequence>
<feature type="domain" description="Pyridine nucleotide-disulphide oxidoreductase dimerisation" evidence="15">
    <location>
        <begin position="347"/>
        <end position="456"/>
    </location>
</feature>
<feature type="binding site" evidence="12">
    <location>
        <position position="116"/>
    </location>
    <ligand>
        <name>FAD</name>
        <dbReference type="ChEBI" id="CHEBI:57692"/>
    </ligand>
</feature>
<dbReference type="InterPro" id="IPR001100">
    <property type="entry name" value="Pyr_nuc-diS_OxRdtase"/>
</dbReference>
<keyword evidence="9 14" id="KW-0676">Redox-active center</keyword>
<feature type="binding site" evidence="12">
    <location>
        <position position="204"/>
    </location>
    <ligand>
        <name>NAD(+)</name>
        <dbReference type="ChEBI" id="CHEBI:57540"/>
    </ligand>
</feature>
<keyword evidence="6 14" id="KW-0560">Oxidoreductase</keyword>
<evidence type="ECO:0000256" key="10">
    <source>
        <dbReference type="ARBA" id="ARBA00049187"/>
    </source>
</evidence>
<dbReference type="InterPro" id="IPR023753">
    <property type="entry name" value="FAD/NAD-binding_dom"/>
</dbReference>
<organism evidence="17 18">
    <name type="scientific">Desulfonema limicola</name>
    <dbReference type="NCBI Taxonomy" id="45656"/>
    <lineage>
        <taxon>Bacteria</taxon>
        <taxon>Pseudomonadati</taxon>
        <taxon>Thermodesulfobacteriota</taxon>
        <taxon>Desulfobacteria</taxon>
        <taxon>Desulfobacterales</taxon>
        <taxon>Desulfococcaceae</taxon>
        <taxon>Desulfonema</taxon>
    </lineage>
</organism>
<evidence type="ECO:0000256" key="8">
    <source>
        <dbReference type="ARBA" id="ARBA00023157"/>
    </source>
</evidence>
<accession>A0A975B4E2</accession>